<dbReference type="Proteomes" id="UP000544127">
    <property type="component" value="Unassembled WGS sequence"/>
</dbReference>
<feature type="non-terminal residue" evidence="2">
    <location>
        <position position="1"/>
    </location>
</feature>
<dbReference type="InterPro" id="IPR050143">
    <property type="entry name" value="TRIM/RBCC"/>
</dbReference>
<name>A0A7K6BF48_UPUEP</name>
<feature type="domain" description="B30.2/SPRY" evidence="1">
    <location>
        <begin position="1"/>
        <end position="106"/>
    </location>
</feature>
<organism evidence="2 3">
    <name type="scientific">Upupa epops</name>
    <name type="common">Eurasian hoopoe</name>
    <dbReference type="NCBI Taxonomy" id="57439"/>
    <lineage>
        <taxon>Eukaryota</taxon>
        <taxon>Metazoa</taxon>
        <taxon>Chordata</taxon>
        <taxon>Craniata</taxon>
        <taxon>Vertebrata</taxon>
        <taxon>Euteleostomi</taxon>
        <taxon>Archelosauria</taxon>
        <taxon>Archosauria</taxon>
        <taxon>Dinosauria</taxon>
        <taxon>Saurischia</taxon>
        <taxon>Theropoda</taxon>
        <taxon>Coelurosauria</taxon>
        <taxon>Aves</taxon>
        <taxon>Neognathae</taxon>
        <taxon>Neoaves</taxon>
        <taxon>Telluraves</taxon>
        <taxon>Coraciimorphae</taxon>
        <taxon>Bucerotiformes</taxon>
        <taxon>Upupidae</taxon>
        <taxon>Upupa</taxon>
    </lineage>
</organism>
<dbReference type="AlphaFoldDB" id="A0A7K6BF48"/>
<dbReference type="InterPro" id="IPR003877">
    <property type="entry name" value="SPRY_dom"/>
</dbReference>
<dbReference type="PROSITE" id="PS50188">
    <property type="entry name" value="B302_SPRY"/>
    <property type="match status" value="1"/>
</dbReference>
<dbReference type="InterPro" id="IPR013320">
    <property type="entry name" value="ConA-like_dom_sf"/>
</dbReference>
<keyword evidence="3" id="KW-1185">Reference proteome</keyword>
<feature type="non-terminal residue" evidence="2">
    <location>
        <position position="106"/>
    </location>
</feature>
<dbReference type="SUPFAM" id="SSF49899">
    <property type="entry name" value="Concanavalin A-like lectins/glucanases"/>
    <property type="match status" value="1"/>
</dbReference>
<gene>
    <name evidence="2" type="primary">Btn2a1</name>
    <name evidence="2" type="ORF">UPUEPO_R14941</name>
</gene>
<dbReference type="OrthoDB" id="9049620at2759"/>
<evidence type="ECO:0000313" key="3">
    <source>
        <dbReference type="Proteomes" id="UP000544127"/>
    </source>
</evidence>
<dbReference type="EMBL" id="VZRI01013355">
    <property type="protein sequence ID" value="NWV00894.1"/>
    <property type="molecule type" value="Genomic_DNA"/>
</dbReference>
<proteinExistence type="predicted"/>
<dbReference type="InterPro" id="IPR003879">
    <property type="entry name" value="Butyrophylin_SPRY"/>
</dbReference>
<dbReference type="Pfam" id="PF13765">
    <property type="entry name" value="PRY"/>
    <property type="match status" value="1"/>
</dbReference>
<dbReference type="InterPro" id="IPR006574">
    <property type="entry name" value="PRY"/>
</dbReference>
<reference evidence="2 3" key="1">
    <citation type="submission" date="2019-09" db="EMBL/GenBank/DDBJ databases">
        <title>Bird 10,000 Genomes (B10K) Project - Family phase.</title>
        <authorList>
            <person name="Zhang G."/>
        </authorList>
    </citation>
    <scope>NUCLEOTIDE SEQUENCE [LARGE SCALE GENOMIC DNA]</scope>
    <source>
        <strain evidence="2">B10K-DU-012-37</strain>
    </source>
</reference>
<evidence type="ECO:0000313" key="2">
    <source>
        <dbReference type="EMBL" id="NWV00894.1"/>
    </source>
</evidence>
<sequence>VTLDPNTTHCKLVLSPDFRRVRCLEEGQNLPDTPERYASECCVLGRERFSEGRHCWEVEVEGGEETKWAVGVAEESRERKNYVYFDPVNGFWGVGRFQGQFKALTT</sequence>
<dbReference type="SMART" id="SM00589">
    <property type="entry name" value="PRY"/>
    <property type="match status" value="1"/>
</dbReference>
<comment type="caution">
    <text evidence="2">The sequence shown here is derived from an EMBL/GenBank/DDBJ whole genome shotgun (WGS) entry which is preliminary data.</text>
</comment>
<dbReference type="Pfam" id="PF00622">
    <property type="entry name" value="SPRY"/>
    <property type="match status" value="1"/>
</dbReference>
<accession>A0A7K6BF48</accession>
<dbReference type="PANTHER" id="PTHR24103">
    <property type="entry name" value="E3 UBIQUITIN-PROTEIN LIGASE TRIM"/>
    <property type="match status" value="1"/>
</dbReference>
<dbReference type="InterPro" id="IPR043136">
    <property type="entry name" value="B30.2/SPRY_sf"/>
</dbReference>
<dbReference type="InterPro" id="IPR001870">
    <property type="entry name" value="B30.2/SPRY"/>
</dbReference>
<protein>
    <submittedName>
        <fullName evidence="2">BT2A1 protein</fullName>
    </submittedName>
</protein>
<dbReference type="Gene3D" id="2.60.120.920">
    <property type="match status" value="1"/>
</dbReference>
<evidence type="ECO:0000259" key="1">
    <source>
        <dbReference type="PROSITE" id="PS50188"/>
    </source>
</evidence>
<dbReference type="PRINTS" id="PR01407">
    <property type="entry name" value="BUTYPHLNCDUF"/>
</dbReference>